<sequence>MLLLTSQQPLRHAAVDLLRAYDSALSDQQLSWLTAGMREMLRLIGVNDWVLWIGHHLSALFMHTIISTLMLLFMMVKRNQEGKPFIYYSDPLLLFWILMHFCHSCLLHAMLLSVLFASRK</sequence>
<comment type="caution">
    <text evidence="2">The sequence shown here is derived from an EMBL/GenBank/DDBJ whole genome shotgun (WGS) entry which is preliminary data.</text>
</comment>
<keyword evidence="1" id="KW-0472">Membrane</keyword>
<name>A0A9J6G6L9_HAELO</name>
<accession>A0A9J6G6L9</accession>
<dbReference type="OrthoDB" id="10255969at2759"/>
<evidence type="ECO:0000256" key="1">
    <source>
        <dbReference type="SAM" id="Phobius"/>
    </source>
</evidence>
<keyword evidence="1" id="KW-0812">Transmembrane</keyword>
<organism evidence="2 3">
    <name type="scientific">Haemaphysalis longicornis</name>
    <name type="common">Bush tick</name>
    <dbReference type="NCBI Taxonomy" id="44386"/>
    <lineage>
        <taxon>Eukaryota</taxon>
        <taxon>Metazoa</taxon>
        <taxon>Ecdysozoa</taxon>
        <taxon>Arthropoda</taxon>
        <taxon>Chelicerata</taxon>
        <taxon>Arachnida</taxon>
        <taxon>Acari</taxon>
        <taxon>Parasitiformes</taxon>
        <taxon>Ixodida</taxon>
        <taxon>Ixodoidea</taxon>
        <taxon>Ixodidae</taxon>
        <taxon>Haemaphysalinae</taxon>
        <taxon>Haemaphysalis</taxon>
    </lineage>
</organism>
<dbReference type="VEuPathDB" id="VectorBase:HLOH_063602"/>
<protein>
    <submittedName>
        <fullName evidence="2">Uncharacterized protein</fullName>
    </submittedName>
</protein>
<dbReference type="EMBL" id="JABSTR010000005">
    <property type="protein sequence ID" value="KAH9371090.1"/>
    <property type="molecule type" value="Genomic_DNA"/>
</dbReference>
<proteinExistence type="predicted"/>
<dbReference type="AlphaFoldDB" id="A0A9J6G6L9"/>
<evidence type="ECO:0000313" key="3">
    <source>
        <dbReference type="Proteomes" id="UP000821853"/>
    </source>
</evidence>
<keyword evidence="1" id="KW-1133">Transmembrane helix</keyword>
<feature type="transmembrane region" description="Helical" evidence="1">
    <location>
        <begin position="93"/>
        <end position="117"/>
    </location>
</feature>
<gene>
    <name evidence="2" type="ORF">HPB48_018541</name>
</gene>
<keyword evidence="3" id="KW-1185">Reference proteome</keyword>
<feature type="transmembrane region" description="Helical" evidence="1">
    <location>
        <begin position="49"/>
        <end position="73"/>
    </location>
</feature>
<dbReference type="Proteomes" id="UP000821853">
    <property type="component" value="Chromosome 3"/>
</dbReference>
<evidence type="ECO:0000313" key="2">
    <source>
        <dbReference type="EMBL" id="KAH9371090.1"/>
    </source>
</evidence>
<reference evidence="2 3" key="1">
    <citation type="journal article" date="2020" name="Cell">
        <title>Large-Scale Comparative Analyses of Tick Genomes Elucidate Their Genetic Diversity and Vector Capacities.</title>
        <authorList>
            <consortium name="Tick Genome and Microbiome Consortium (TIGMIC)"/>
            <person name="Jia N."/>
            <person name="Wang J."/>
            <person name="Shi W."/>
            <person name="Du L."/>
            <person name="Sun Y."/>
            <person name="Zhan W."/>
            <person name="Jiang J.F."/>
            <person name="Wang Q."/>
            <person name="Zhang B."/>
            <person name="Ji P."/>
            <person name="Bell-Sakyi L."/>
            <person name="Cui X.M."/>
            <person name="Yuan T.T."/>
            <person name="Jiang B.G."/>
            <person name="Yang W.F."/>
            <person name="Lam T.T."/>
            <person name="Chang Q.C."/>
            <person name="Ding S.J."/>
            <person name="Wang X.J."/>
            <person name="Zhu J.G."/>
            <person name="Ruan X.D."/>
            <person name="Zhao L."/>
            <person name="Wei J.T."/>
            <person name="Ye R.Z."/>
            <person name="Que T.C."/>
            <person name="Du C.H."/>
            <person name="Zhou Y.H."/>
            <person name="Cheng J.X."/>
            <person name="Dai P.F."/>
            <person name="Guo W.B."/>
            <person name="Han X.H."/>
            <person name="Huang E.J."/>
            <person name="Li L.F."/>
            <person name="Wei W."/>
            <person name="Gao Y.C."/>
            <person name="Liu J.Z."/>
            <person name="Shao H.Z."/>
            <person name="Wang X."/>
            <person name="Wang C.C."/>
            <person name="Yang T.C."/>
            <person name="Huo Q.B."/>
            <person name="Li W."/>
            <person name="Chen H.Y."/>
            <person name="Chen S.E."/>
            <person name="Zhou L.G."/>
            <person name="Ni X.B."/>
            <person name="Tian J.H."/>
            <person name="Sheng Y."/>
            <person name="Liu T."/>
            <person name="Pan Y.S."/>
            <person name="Xia L.Y."/>
            <person name="Li J."/>
            <person name="Zhao F."/>
            <person name="Cao W.C."/>
        </authorList>
    </citation>
    <scope>NUCLEOTIDE SEQUENCE [LARGE SCALE GENOMIC DNA]</scope>
    <source>
        <strain evidence="2">HaeL-2018</strain>
    </source>
</reference>